<proteinExistence type="predicted"/>
<dbReference type="Proteomes" id="UP000823674">
    <property type="component" value="Chromosome A06"/>
</dbReference>
<organism evidence="1 2">
    <name type="scientific">Brassica rapa subsp. trilocularis</name>
    <dbReference type="NCBI Taxonomy" id="1813537"/>
    <lineage>
        <taxon>Eukaryota</taxon>
        <taxon>Viridiplantae</taxon>
        <taxon>Streptophyta</taxon>
        <taxon>Embryophyta</taxon>
        <taxon>Tracheophyta</taxon>
        <taxon>Spermatophyta</taxon>
        <taxon>Magnoliopsida</taxon>
        <taxon>eudicotyledons</taxon>
        <taxon>Gunneridae</taxon>
        <taxon>Pentapetalae</taxon>
        <taxon>rosids</taxon>
        <taxon>malvids</taxon>
        <taxon>Brassicales</taxon>
        <taxon>Brassicaceae</taxon>
        <taxon>Brassiceae</taxon>
        <taxon>Brassica</taxon>
    </lineage>
</organism>
<accession>A0ABQ7M4W8</accession>
<evidence type="ECO:0000313" key="2">
    <source>
        <dbReference type="Proteomes" id="UP000823674"/>
    </source>
</evidence>
<reference evidence="1 2" key="1">
    <citation type="submission" date="2021-03" db="EMBL/GenBank/DDBJ databases">
        <authorList>
            <person name="King G.J."/>
            <person name="Bancroft I."/>
            <person name="Baten A."/>
            <person name="Bloomfield J."/>
            <person name="Borpatragohain P."/>
            <person name="He Z."/>
            <person name="Irish N."/>
            <person name="Irwin J."/>
            <person name="Liu K."/>
            <person name="Mauleon R.P."/>
            <person name="Moore J."/>
            <person name="Morris R."/>
            <person name="Ostergaard L."/>
            <person name="Wang B."/>
            <person name="Wells R."/>
        </authorList>
    </citation>
    <scope>NUCLEOTIDE SEQUENCE [LARGE SCALE GENOMIC DNA]</scope>
    <source>
        <strain evidence="1">R-o-18</strain>
        <tissue evidence="1">Leaf</tissue>
    </source>
</reference>
<gene>
    <name evidence="1" type="primary">A06g507010.1_BraROA</name>
    <name evidence="1" type="ORF">IGI04_023795</name>
</gene>
<evidence type="ECO:0008006" key="3">
    <source>
        <dbReference type="Google" id="ProtNLM"/>
    </source>
</evidence>
<name>A0ABQ7M4W8_BRACM</name>
<evidence type="ECO:0000313" key="1">
    <source>
        <dbReference type="EMBL" id="KAG5393832.1"/>
    </source>
</evidence>
<comment type="caution">
    <text evidence="1">The sequence shown here is derived from an EMBL/GenBank/DDBJ whole genome shotgun (WGS) entry which is preliminary data.</text>
</comment>
<keyword evidence="2" id="KW-1185">Reference proteome</keyword>
<protein>
    <recommendedName>
        <fullName evidence="3">Nucleoplasmin-like domain-containing protein</fullName>
    </recommendedName>
</protein>
<dbReference type="EMBL" id="JADBGQ010000006">
    <property type="protein sequence ID" value="KAG5393832.1"/>
    <property type="molecule type" value="Genomic_DNA"/>
</dbReference>
<sequence length="259" mass="28428">MLLIHGGGVVPPVWEARNIKRGGDLPVVDMLILDSKATLMEATVEFSHGQSSVGTVIRVESSRFLLTGYVNLEASQTAIFYNKSPECFFFTLKHLNQKLLAMDVEPEVMWLPVITPSSWEVSFGNDELASSTSSIKYSGVNKIETVTVSKLNTYVVNSTPQVNKCACGGSERAHERRNYPEGDICNCSDGEKAATDQVTEGDDNLSNHPGVWDATAAAEQPHFWQKQCRGTTGSSRRKRTKKHISPSSFLISEPCSLLS</sequence>